<dbReference type="GeneID" id="111307164"/>
<evidence type="ECO:0000256" key="3">
    <source>
        <dbReference type="ARBA" id="ARBA00022946"/>
    </source>
</evidence>
<dbReference type="PANTHER" id="PTHR13068:SF166">
    <property type="entry name" value="TRANSCRIPTION TERMINATION FACTOR MTERF15, MITOCHONDRIAL-LIKE"/>
    <property type="match status" value="1"/>
</dbReference>
<dbReference type="PANTHER" id="PTHR13068">
    <property type="entry name" value="CGI-12 PROTEIN-RELATED"/>
    <property type="match status" value="1"/>
</dbReference>
<sequence>MFNRPGRSISVLIRLSHIVMNNISSKPFLFLRVRCISKTCSDASQSFTVSYLINKLGFSPESALVVSKYVHFKTPDKPDNVIAFLEKRGFSETQIRQIIKTRPTLLCYDVEKTLLPKIQFFQSRGVSSPELSKLLYYNPRLLSCSLQKQIIPCFNQLSNLLQSDSKAITAIRRNPYLIPCKLDAYMLPNIKTLRDNGVPESKIISMFNYHPRSFVMHPDRFKEIVKEVKEMGFNPLLLKFLLAVIMFRKVSKPAMERKFDVYKKWGWSEQEIWEAFRKYPGVLEASNEKIAAIMDFLVNKMGFQSLLIANQPSIFGRSLEKVIVPRGLFAQDLLSKGLIKDFRLSALFHTSEKVFVQKFVNRYEDKAPALLKLYKEKMDLAYLSCLKCNCEMSLPCRLTYQCFVILVLITIILPPSIGRVGNRENKVIFFKVYTGLTGVWIEDKQQIHIGEEV</sequence>
<dbReference type="Pfam" id="PF02536">
    <property type="entry name" value="mTERF"/>
    <property type="match status" value="1"/>
</dbReference>
<dbReference type="FunFam" id="1.25.70.10:FF:000001">
    <property type="entry name" value="Mitochondrial transcription termination factor-like"/>
    <property type="match status" value="1"/>
</dbReference>
<dbReference type="AlphaFoldDB" id="A0A6P6A7Z8"/>
<keyword evidence="3" id="KW-0809">Transit peptide</keyword>
<evidence type="ECO:0000313" key="4">
    <source>
        <dbReference type="Proteomes" id="UP000515121"/>
    </source>
</evidence>
<protein>
    <submittedName>
        <fullName evidence="5">Transcription termination factor MTERF6, chloroplastic/mitochondrial-like</fullName>
    </submittedName>
</protein>
<accession>A0A6P6A7Z8</accession>
<dbReference type="Proteomes" id="UP000515121">
    <property type="component" value="Unplaced"/>
</dbReference>
<comment type="similarity">
    <text evidence="1">Belongs to the mTERF family.</text>
</comment>
<keyword evidence="2" id="KW-0806">Transcription termination</keyword>
<keyword evidence="2" id="KW-0805">Transcription regulation</keyword>
<dbReference type="RefSeq" id="XP_022760915.1">
    <property type="nucleotide sequence ID" value="XM_022905180.1"/>
</dbReference>
<dbReference type="Gene3D" id="1.25.70.10">
    <property type="entry name" value="Transcription termination factor 3, mitochondrial"/>
    <property type="match status" value="1"/>
</dbReference>
<dbReference type="KEGG" id="dzi:111307164"/>
<dbReference type="OrthoDB" id="637682at2759"/>
<dbReference type="InterPro" id="IPR038538">
    <property type="entry name" value="MTERF_sf"/>
</dbReference>
<keyword evidence="4" id="KW-1185">Reference proteome</keyword>
<evidence type="ECO:0000256" key="2">
    <source>
        <dbReference type="ARBA" id="ARBA00022472"/>
    </source>
</evidence>
<dbReference type="SMART" id="SM00733">
    <property type="entry name" value="Mterf"/>
    <property type="match status" value="6"/>
</dbReference>
<keyword evidence="2" id="KW-0804">Transcription</keyword>
<name>A0A6P6A7Z8_DURZI</name>
<proteinExistence type="inferred from homology"/>
<dbReference type="GO" id="GO:0003676">
    <property type="term" value="F:nucleic acid binding"/>
    <property type="evidence" value="ECO:0007669"/>
    <property type="project" value="InterPro"/>
</dbReference>
<reference evidence="5" key="1">
    <citation type="submission" date="2025-08" db="UniProtKB">
        <authorList>
            <consortium name="RefSeq"/>
        </authorList>
    </citation>
    <scope>IDENTIFICATION</scope>
    <source>
        <tissue evidence="5">Fruit stalk</tissue>
    </source>
</reference>
<evidence type="ECO:0000313" key="5">
    <source>
        <dbReference type="RefSeq" id="XP_022760915.1"/>
    </source>
</evidence>
<dbReference type="GO" id="GO:0006353">
    <property type="term" value="P:DNA-templated transcription termination"/>
    <property type="evidence" value="ECO:0007669"/>
    <property type="project" value="UniProtKB-KW"/>
</dbReference>
<gene>
    <name evidence="5" type="primary">LOC111307164</name>
</gene>
<evidence type="ECO:0000256" key="1">
    <source>
        <dbReference type="ARBA" id="ARBA00007692"/>
    </source>
</evidence>
<dbReference type="InterPro" id="IPR003690">
    <property type="entry name" value="MTERF"/>
</dbReference>
<organism evidence="4 5">
    <name type="scientific">Durio zibethinus</name>
    <name type="common">Durian</name>
    <dbReference type="NCBI Taxonomy" id="66656"/>
    <lineage>
        <taxon>Eukaryota</taxon>
        <taxon>Viridiplantae</taxon>
        <taxon>Streptophyta</taxon>
        <taxon>Embryophyta</taxon>
        <taxon>Tracheophyta</taxon>
        <taxon>Spermatophyta</taxon>
        <taxon>Magnoliopsida</taxon>
        <taxon>eudicotyledons</taxon>
        <taxon>Gunneridae</taxon>
        <taxon>Pentapetalae</taxon>
        <taxon>rosids</taxon>
        <taxon>malvids</taxon>
        <taxon>Malvales</taxon>
        <taxon>Malvaceae</taxon>
        <taxon>Helicteroideae</taxon>
        <taxon>Durio</taxon>
    </lineage>
</organism>